<sequence length="82" mass="9194">MSWLNLNQSFNSLKGQITNFASEVLSENTTEDADSEETGINSPLKELEEKCNTQQLEIAALKKLNEELQATLQSEVRNISHV</sequence>
<name>A0A0N0PCZ8_PAPMA</name>
<dbReference type="EMBL" id="KQ460423">
    <property type="protein sequence ID" value="KPJ14837.1"/>
    <property type="molecule type" value="Genomic_DNA"/>
</dbReference>
<keyword evidence="1" id="KW-0175">Coiled coil</keyword>
<reference evidence="2 3" key="1">
    <citation type="journal article" date="2015" name="Nat. Commun.">
        <title>Outbred genome sequencing and CRISPR/Cas9 gene editing in butterflies.</title>
        <authorList>
            <person name="Li X."/>
            <person name="Fan D."/>
            <person name="Zhang W."/>
            <person name="Liu G."/>
            <person name="Zhang L."/>
            <person name="Zhao L."/>
            <person name="Fang X."/>
            <person name="Chen L."/>
            <person name="Dong Y."/>
            <person name="Chen Y."/>
            <person name="Ding Y."/>
            <person name="Zhao R."/>
            <person name="Feng M."/>
            <person name="Zhu Y."/>
            <person name="Feng Y."/>
            <person name="Jiang X."/>
            <person name="Zhu D."/>
            <person name="Xiang H."/>
            <person name="Feng X."/>
            <person name="Li S."/>
            <person name="Wang J."/>
            <person name="Zhang G."/>
            <person name="Kronforst M.R."/>
            <person name="Wang W."/>
        </authorList>
    </citation>
    <scope>NUCLEOTIDE SEQUENCE [LARGE SCALE GENOMIC DNA]</scope>
    <source>
        <strain evidence="2">Ya'a_city_454_Pm</strain>
        <tissue evidence="2">Whole body</tissue>
    </source>
</reference>
<gene>
    <name evidence="2" type="ORF">RR48_04322</name>
</gene>
<dbReference type="AlphaFoldDB" id="A0A0N0PCZ8"/>
<dbReference type="InParanoid" id="A0A0N0PCZ8"/>
<dbReference type="Proteomes" id="UP000053240">
    <property type="component" value="Unassembled WGS sequence"/>
</dbReference>
<keyword evidence="3" id="KW-1185">Reference proteome</keyword>
<protein>
    <submittedName>
        <fullName evidence="2">Uncharacterized protein</fullName>
    </submittedName>
</protein>
<accession>A0A0N0PCZ8</accession>
<evidence type="ECO:0000313" key="3">
    <source>
        <dbReference type="Proteomes" id="UP000053240"/>
    </source>
</evidence>
<organism evidence="2 3">
    <name type="scientific">Papilio machaon</name>
    <name type="common">Old World swallowtail butterfly</name>
    <dbReference type="NCBI Taxonomy" id="76193"/>
    <lineage>
        <taxon>Eukaryota</taxon>
        <taxon>Metazoa</taxon>
        <taxon>Ecdysozoa</taxon>
        <taxon>Arthropoda</taxon>
        <taxon>Hexapoda</taxon>
        <taxon>Insecta</taxon>
        <taxon>Pterygota</taxon>
        <taxon>Neoptera</taxon>
        <taxon>Endopterygota</taxon>
        <taxon>Lepidoptera</taxon>
        <taxon>Glossata</taxon>
        <taxon>Ditrysia</taxon>
        <taxon>Papilionoidea</taxon>
        <taxon>Papilionidae</taxon>
        <taxon>Papilioninae</taxon>
        <taxon>Papilio</taxon>
    </lineage>
</organism>
<evidence type="ECO:0000313" key="2">
    <source>
        <dbReference type="EMBL" id="KPJ14837.1"/>
    </source>
</evidence>
<evidence type="ECO:0000256" key="1">
    <source>
        <dbReference type="SAM" id="Coils"/>
    </source>
</evidence>
<feature type="coiled-coil region" evidence="1">
    <location>
        <begin position="44"/>
        <end position="78"/>
    </location>
</feature>
<proteinExistence type="predicted"/>